<organism evidence="2 3">
    <name type="scientific">Anabarilius grahami</name>
    <name type="common">Kanglang fish</name>
    <name type="synonym">Barilius grahami</name>
    <dbReference type="NCBI Taxonomy" id="495550"/>
    <lineage>
        <taxon>Eukaryota</taxon>
        <taxon>Metazoa</taxon>
        <taxon>Chordata</taxon>
        <taxon>Craniata</taxon>
        <taxon>Vertebrata</taxon>
        <taxon>Euteleostomi</taxon>
        <taxon>Actinopterygii</taxon>
        <taxon>Neopterygii</taxon>
        <taxon>Teleostei</taxon>
        <taxon>Ostariophysi</taxon>
        <taxon>Cypriniformes</taxon>
        <taxon>Xenocyprididae</taxon>
        <taxon>Xenocypridinae</taxon>
        <taxon>Xenocypridinae incertae sedis</taxon>
        <taxon>Anabarilius</taxon>
    </lineage>
</organism>
<dbReference type="AlphaFoldDB" id="A0A3N0Z021"/>
<accession>A0A3N0Z021</accession>
<evidence type="ECO:0000313" key="2">
    <source>
        <dbReference type="EMBL" id="ROL51258.1"/>
    </source>
</evidence>
<gene>
    <name evidence="2" type="ORF">DPX16_1500</name>
</gene>
<evidence type="ECO:0000256" key="1">
    <source>
        <dbReference type="SAM" id="MobiDB-lite"/>
    </source>
</evidence>
<keyword evidence="3" id="KW-1185">Reference proteome</keyword>
<protein>
    <submittedName>
        <fullName evidence="2">Uncharacterized protein</fullName>
    </submittedName>
</protein>
<feature type="region of interest" description="Disordered" evidence="1">
    <location>
        <begin position="128"/>
        <end position="152"/>
    </location>
</feature>
<reference evidence="2 3" key="1">
    <citation type="submission" date="2018-10" db="EMBL/GenBank/DDBJ databases">
        <title>Genome assembly for a Yunnan-Guizhou Plateau 3E fish, Anabarilius grahami (Regan), and its evolutionary and genetic applications.</title>
        <authorList>
            <person name="Jiang W."/>
        </authorList>
    </citation>
    <scope>NUCLEOTIDE SEQUENCE [LARGE SCALE GENOMIC DNA]</scope>
    <source>
        <strain evidence="2">AG-KIZ</strain>
        <tissue evidence="2">Muscle</tissue>
    </source>
</reference>
<sequence length="207" mass="23261">MEARSPKTSGRDVHEGAMDNAGTIERQSKLFVLVFYGQTSQHASLVETTNDRLRGLDKNIFAFRRHILLKAREAYPPDWMILMKEWLSAFAGGRGNKKDACLTQSPPPARPESPKICLRHASVIPRGQTPDLIPSRKGPGENGAFSLKSPRNLHVPLPREQNAHDKAENAHLACQIAQTRETHFLKCLSEEESIVTITYTHFKQRVT</sequence>
<feature type="region of interest" description="Disordered" evidence="1">
    <location>
        <begin position="1"/>
        <end position="20"/>
    </location>
</feature>
<proteinExistence type="predicted"/>
<evidence type="ECO:0000313" key="3">
    <source>
        <dbReference type="Proteomes" id="UP000281406"/>
    </source>
</evidence>
<dbReference type="EMBL" id="RJVU01019022">
    <property type="protein sequence ID" value="ROL51258.1"/>
    <property type="molecule type" value="Genomic_DNA"/>
</dbReference>
<name>A0A3N0Z021_ANAGA</name>
<dbReference type="Proteomes" id="UP000281406">
    <property type="component" value="Unassembled WGS sequence"/>
</dbReference>
<comment type="caution">
    <text evidence="2">The sequence shown here is derived from an EMBL/GenBank/DDBJ whole genome shotgun (WGS) entry which is preliminary data.</text>
</comment>
<feature type="compositionally biased region" description="Basic and acidic residues" evidence="1">
    <location>
        <begin position="1"/>
        <end position="17"/>
    </location>
</feature>